<name>A0A1E5L2T5_9FIRM</name>
<comment type="similarity">
    <text evidence="1 8">Belongs to the CoaE family.</text>
</comment>
<dbReference type="CDD" id="cd02022">
    <property type="entry name" value="DPCK"/>
    <property type="match status" value="1"/>
</dbReference>
<dbReference type="GO" id="GO:0015937">
    <property type="term" value="P:coenzyme A biosynthetic process"/>
    <property type="evidence" value="ECO:0007669"/>
    <property type="project" value="UniProtKB-UniRule"/>
</dbReference>
<keyword evidence="2 8" id="KW-0963">Cytoplasm</keyword>
<dbReference type="GO" id="GO:0005737">
    <property type="term" value="C:cytoplasm"/>
    <property type="evidence" value="ECO:0007669"/>
    <property type="project" value="UniProtKB-SubCell"/>
</dbReference>
<proteinExistence type="inferred from homology"/>
<comment type="pathway">
    <text evidence="8">Cofactor biosynthesis; coenzyme A biosynthesis; CoA from (R)-pantothenate: step 5/5.</text>
</comment>
<evidence type="ECO:0000256" key="4">
    <source>
        <dbReference type="ARBA" id="ARBA00022741"/>
    </source>
</evidence>
<dbReference type="RefSeq" id="WP_069703163.1">
    <property type="nucleotide sequence ID" value="NZ_MJAT01000038.1"/>
</dbReference>
<protein>
    <recommendedName>
        <fullName evidence="8 9">Dephospho-CoA kinase</fullName>
        <ecNumber evidence="8 9">2.7.1.24</ecNumber>
    </recommendedName>
    <alternativeName>
        <fullName evidence="8">Dephosphocoenzyme A kinase</fullName>
    </alternativeName>
</protein>
<comment type="function">
    <text evidence="8">Catalyzes the phosphorylation of the 3'-hydroxyl group of dephosphocoenzyme A to form coenzyme A.</text>
</comment>
<keyword evidence="5 8" id="KW-0418">Kinase</keyword>
<dbReference type="STRING" id="1390249.BHU72_09575"/>
<evidence type="ECO:0000256" key="8">
    <source>
        <dbReference type="HAMAP-Rule" id="MF_00376"/>
    </source>
</evidence>
<dbReference type="EC" id="2.7.1.24" evidence="8 9"/>
<comment type="caution">
    <text evidence="10">The sequence shown here is derived from an EMBL/GenBank/DDBJ whole genome shotgun (WGS) entry which is preliminary data.</text>
</comment>
<gene>
    <name evidence="8" type="primary">coaE</name>
    <name evidence="10" type="ORF">BHU72_09575</name>
</gene>
<dbReference type="InterPro" id="IPR027417">
    <property type="entry name" value="P-loop_NTPase"/>
</dbReference>
<dbReference type="PANTHER" id="PTHR10695:SF46">
    <property type="entry name" value="BIFUNCTIONAL COENZYME A SYNTHASE-RELATED"/>
    <property type="match status" value="1"/>
</dbReference>
<dbReference type="FunFam" id="3.40.50.300:FF:000991">
    <property type="entry name" value="Dephospho-CoA kinase"/>
    <property type="match status" value="1"/>
</dbReference>
<dbReference type="InterPro" id="IPR001977">
    <property type="entry name" value="Depp_CoAkinase"/>
</dbReference>
<dbReference type="GO" id="GO:0005524">
    <property type="term" value="F:ATP binding"/>
    <property type="evidence" value="ECO:0007669"/>
    <property type="project" value="UniProtKB-UniRule"/>
</dbReference>
<evidence type="ECO:0000256" key="9">
    <source>
        <dbReference type="NCBIfam" id="TIGR00152"/>
    </source>
</evidence>
<accession>A0A1E5L2T5</accession>
<reference evidence="10 11" key="1">
    <citation type="submission" date="2016-09" db="EMBL/GenBank/DDBJ databases">
        <title>Desulfuribacillus arsenicus sp. nov., an obligately anaerobic, dissimilatory arsenic- and antimonate-reducing bacterium isolated from anoxic sediments.</title>
        <authorList>
            <person name="Abin C.A."/>
            <person name="Hollibaugh J.T."/>
        </authorList>
    </citation>
    <scope>NUCLEOTIDE SEQUENCE [LARGE SCALE GENOMIC DNA]</scope>
    <source>
        <strain evidence="10 11">MLFW-2</strain>
    </source>
</reference>
<dbReference type="HAMAP" id="MF_00376">
    <property type="entry name" value="Dephospho_CoA_kinase"/>
    <property type="match status" value="1"/>
</dbReference>
<organism evidence="10 11">
    <name type="scientific">Desulfuribacillus stibiiarsenatis</name>
    <dbReference type="NCBI Taxonomy" id="1390249"/>
    <lineage>
        <taxon>Bacteria</taxon>
        <taxon>Bacillati</taxon>
        <taxon>Bacillota</taxon>
        <taxon>Desulfuribacillia</taxon>
        <taxon>Desulfuribacillales</taxon>
        <taxon>Desulfuribacillaceae</taxon>
        <taxon>Desulfuribacillus</taxon>
    </lineage>
</organism>
<dbReference type="Gene3D" id="3.40.50.300">
    <property type="entry name" value="P-loop containing nucleotide triphosphate hydrolases"/>
    <property type="match status" value="1"/>
</dbReference>
<evidence type="ECO:0000256" key="1">
    <source>
        <dbReference type="ARBA" id="ARBA00009018"/>
    </source>
</evidence>
<feature type="binding site" evidence="8">
    <location>
        <begin position="10"/>
        <end position="15"/>
    </location>
    <ligand>
        <name>ATP</name>
        <dbReference type="ChEBI" id="CHEBI:30616"/>
    </ligand>
</feature>
<dbReference type="OrthoDB" id="9812943at2"/>
<keyword evidence="11" id="KW-1185">Reference proteome</keyword>
<evidence type="ECO:0000313" key="11">
    <source>
        <dbReference type="Proteomes" id="UP000095255"/>
    </source>
</evidence>
<dbReference type="EMBL" id="MJAT01000038">
    <property type="protein sequence ID" value="OEH84450.1"/>
    <property type="molecule type" value="Genomic_DNA"/>
</dbReference>
<dbReference type="NCBIfam" id="TIGR00152">
    <property type="entry name" value="dephospho-CoA kinase"/>
    <property type="match status" value="1"/>
</dbReference>
<keyword evidence="4 8" id="KW-0547">Nucleotide-binding</keyword>
<evidence type="ECO:0000256" key="2">
    <source>
        <dbReference type="ARBA" id="ARBA00022490"/>
    </source>
</evidence>
<dbReference type="PANTHER" id="PTHR10695">
    <property type="entry name" value="DEPHOSPHO-COA KINASE-RELATED"/>
    <property type="match status" value="1"/>
</dbReference>
<keyword evidence="6 8" id="KW-0067">ATP-binding</keyword>
<evidence type="ECO:0000256" key="7">
    <source>
        <dbReference type="ARBA" id="ARBA00022993"/>
    </source>
</evidence>
<dbReference type="UniPathway" id="UPA00241">
    <property type="reaction ID" value="UER00356"/>
</dbReference>
<comment type="catalytic activity">
    <reaction evidence="8">
        <text>3'-dephospho-CoA + ATP = ADP + CoA + H(+)</text>
        <dbReference type="Rhea" id="RHEA:18245"/>
        <dbReference type="ChEBI" id="CHEBI:15378"/>
        <dbReference type="ChEBI" id="CHEBI:30616"/>
        <dbReference type="ChEBI" id="CHEBI:57287"/>
        <dbReference type="ChEBI" id="CHEBI:57328"/>
        <dbReference type="ChEBI" id="CHEBI:456216"/>
        <dbReference type="EC" id="2.7.1.24"/>
    </reaction>
</comment>
<evidence type="ECO:0000256" key="3">
    <source>
        <dbReference type="ARBA" id="ARBA00022679"/>
    </source>
</evidence>
<comment type="subcellular location">
    <subcellularLocation>
        <location evidence="8">Cytoplasm</location>
    </subcellularLocation>
</comment>
<evidence type="ECO:0000256" key="6">
    <source>
        <dbReference type="ARBA" id="ARBA00022840"/>
    </source>
</evidence>
<evidence type="ECO:0000256" key="5">
    <source>
        <dbReference type="ARBA" id="ARBA00022777"/>
    </source>
</evidence>
<keyword evidence="7 8" id="KW-0173">Coenzyme A biosynthesis</keyword>
<dbReference type="Proteomes" id="UP000095255">
    <property type="component" value="Unassembled WGS sequence"/>
</dbReference>
<sequence>MKIGITGGIASGKSLVSHIIREHGYTVLDADRIAREIVEPGRQAYLEIAHHFGLGILDDVGDIDREKLGQIIFRDAGQREVLNKITHPIIRNTMLQQAEEIENSEGIVFLDIPLLFETKYEKLVDVVIVVFVPFDIQVQRLMDRSEIPEDYAKQKISTQMPLDLKSQMADFVIDNSGTIHNTKLQVEDLLQGIKEK</sequence>
<dbReference type="Pfam" id="PF01121">
    <property type="entry name" value="CoaE"/>
    <property type="match status" value="1"/>
</dbReference>
<evidence type="ECO:0000313" key="10">
    <source>
        <dbReference type="EMBL" id="OEH84450.1"/>
    </source>
</evidence>
<keyword evidence="3 8" id="KW-0808">Transferase</keyword>
<dbReference type="GO" id="GO:0004140">
    <property type="term" value="F:dephospho-CoA kinase activity"/>
    <property type="evidence" value="ECO:0007669"/>
    <property type="project" value="UniProtKB-UniRule"/>
</dbReference>
<dbReference type="SUPFAM" id="SSF52540">
    <property type="entry name" value="P-loop containing nucleoside triphosphate hydrolases"/>
    <property type="match status" value="1"/>
</dbReference>
<dbReference type="PROSITE" id="PS51219">
    <property type="entry name" value="DPCK"/>
    <property type="match status" value="1"/>
</dbReference>
<dbReference type="AlphaFoldDB" id="A0A1E5L2T5"/>